<dbReference type="EMBL" id="JAZGUE010000005">
    <property type="protein sequence ID" value="KAL2266596.1"/>
    <property type="molecule type" value="Genomic_DNA"/>
</dbReference>
<evidence type="ECO:0000313" key="2">
    <source>
        <dbReference type="Proteomes" id="UP001600064"/>
    </source>
</evidence>
<proteinExistence type="predicted"/>
<reference evidence="1 2" key="1">
    <citation type="journal article" date="2024" name="Commun. Biol.">
        <title>Comparative genomic analysis of thermophilic fungi reveals convergent evolutionary adaptations and gene losses.</title>
        <authorList>
            <person name="Steindorff A.S."/>
            <person name="Aguilar-Pontes M.V."/>
            <person name="Robinson A.J."/>
            <person name="Andreopoulos B."/>
            <person name="LaButti K."/>
            <person name="Kuo A."/>
            <person name="Mondo S."/>
            <person name="Riley R."/>
            <person name="Otillar R."/>
            <person name="Haridas S."/>
            <person name="Lipzen A."/>
            <person name="Grimwood J."/>
            <person name="Schmutz J."/>
            <person name="Clum A."/>
            <person name="Reid I.D."/>
            <person name="Moisan M.C."/>
            <person name="Butler G."/>
            <person name="Nguyen T.T.M."/>
            <person name="Dewar K."/>
            <person name="Conant G."/>
            <person name="Drula E."/>
            <person name="Henrissat B."/>
            <person name="Hansel C."/>
            <person name="Singer S."/>
            <person name="Hutchinson M.I."/>
            <person name="de Vries R.P."/>
            <person name="Natvig D.O."/>
            <person name="Powell A.J."/>
            <person name="Tsang A."/>
            <person name="Grigoriev I.V."/>
        </authorList>
    </citation>
    <scope>NUCLEOTIDE SEQUENCE [LARGE SCALE GENOMIC DNA]</scope>
    <source>
        <strain evidence="1 2">ATCC 22073</strain>
    </source>
</reference>
<dbReference type="Proteomes" id="UP001600064">
    <property type="component" value="Unassembled WGS sequence"/>
</dbReference>
<gene>
    <name evidence="1" type="ORF">VTJ83DRAFT_5948</name>
</gene>
<sequence>MDPISDIEVDISMHKTPCWECPGGCAHGPVSAGLWKPRHLIRQCHDGVQQHRFLLAHSHIMLNTTQEAWFNLAGRVLPHPRGASPIVLGG</sequence>
<comment type="caution">
    <text evidence="1">The sequence shown here is derived from an EMBL/GenBank/DDBJ whole genome shotgun (WGS) entry which is preliminary data.</text>
</comment>
<name>A0ABR4D8F4_9PEZI</name>
<dbReference type="GeneID" id="98127248"/>
<accession>A0ABR4D8F4</accession>
<evidence type="ECO:0000313" key="1">
    <source>
        <dbReference type="EMBL" id="KAL2266596.1"/>
    </source>
</evidence>
<organism evidence="1 2">
    <name type="scientific">Remersonia thermophila</name>
    <dbReference type="NCBI Taxonomy" id="72144"/>
    <lineage>
        <taxon>Eukaryota</taxon>
        <taxon>Fungi</taxon>
        <taxon>Dikarya</taxon>
        <taxon>Ascomycota</taxon>
        <taxon>Pezizomycotina</taxon>
        <taxon>Sordariomycetes</taxon>
        <taxon>Sordariomycetidae</taxon>
        <taxon>Sordariales</taxon>
        <taxon>Sordariales incertae sedis</taxon>
        <taxon>Remersonia</taxon>
    </lineage>
</organism>
<keyword evidence="2" id="KW-1185">Reference proteome</keyword>
<dbReference type="RefSeq" id="XP_070865323.1">
    <property type="nucleotide sequence ID" value="XM_071012604.1"/>
</dbReference>
<protein>
    <submittedName>
        <fullName evidence="1">Uncharacterized protein</fullName>
    </submittedName>
</protein>